<dbReference type="Gene3D" id="4.10.280.10">
    <property type="entry name" value="Helix-loop-helix DNA-binding domain"/>
    <property type="match status" value="1"/>
</dbReference>
<dbReference type="Pfam" id="PF00010">
    <property type="entry name" value="HLH"/>
    <property type="match status" value="1"/>
</dbReference>
<dbReference type="OrthoDB" id="5778525at2759"/>
<evidence type="ECO:0000256" key="4">
    <source>
        <dbReference type="ARBA" id="ARBA00023242"/>
    </source>
</evidence>
<evidence type="ECO:0000256" key="5">
    <source>
        <dbReference type="SAM" id="Coils"/>
    </source>
</evidence>
<evidence type="ECO:0000256" key="2">
    <source>
        <dbReference type="ARBA" id="ARBA00023015"/>
    </source>
</evidence>
<dbReference type="Pfam" id="PF23132">
    <property type="entry name" value="DUF7049"/>
    <property type="match status" value="1"/>
</dbReference>
<protein>
    <recommendedName>
        <fullName evidence="7">BHLH domain-containing protein</fullName>
    </recommendedName>
</protein>
<name>A0A1R3JA19_9ROSI</name>
<feature type="coiled-coil region" evidence="5">
    <location>
        <begin position="317"/>
        <end position="344"/>
    </location>
</feature>
<evidence type="ECO:0000256" key="3">
    <source>
        <dbReference type="ARBA" id="ARBA00023163"/>
    </source>
</evidence>
<dbReference type="SMART" id="SM00353">
    <property type="entry name" value="HLH"/>
    <property type="match status" value="1"/>
</dbReference>
<dbReference type="AlphaFoldDB" id="A0A1R3JA19"/>
<comment type="caution">
    <text evidence="8">The sequence shown here is derived from an EMBL/GenBank/DDBJ whole genome shotgun (WGS) entry which is preliminary data.</text>
</comment>
<keyword evidence="5" id="KW-0175">Coiled coil</keyword>
<dbReference type="SUPFAM" id="SSF47459">
    <property type="entry name" value="HLH, helix-loop-helix DNA-binding domain"/>
    <property type="match status" value="1"/>
</dbReference>
<dbReference type="GO" id="GO:0005634">
    <property type="term" value="C:nucleus"/>
    <property type="evidence" value="ECO:0007669"/>
    <property type="project" value="UniProtKB-SubCell"/>
</dbReference>
<feature type="region of interest" description="Disordered" evidence="6">
    <location>
        <begin position="194"/>
        <end position="218"/>
    </location>
</feature>
<dbReference type="Pfam" id="PF23133">
    <property type="entry name" value="DUF7050"/>
    <property type="match status" value="1"/>
</dbReference>
<feature type="region of interest" description="Disordered" evidence="6">
    <location>
        <begin position="72"/>
        <end position="132"/>
    </location>
</feature>
<dbReference type="PROSITE" id="PS50888">
    <property type="entry name" value="BHLH"/>
    <property type="match status" value="1"/>
</dbReference>
<sequence length="455" mass="50719">MPYIELGELELHNRASHPTQRQFYREAGIKTAVFMGCRNGEIELGSSNVVQLNMQMEMRTFFPEDFSRQLSPSAAAGDQLPGQPNDPNRPSSSSSSLRSFSTGSPDSSLIFTIPTAPSHPHPHLPTDQTTTTAAATVTTPSSLQAMSSSIIPADPHQATMQALSEMRNNIQLPSMETENAAITRAILAILTSPTSSSSSTSHQQNLQNLPNYNNYQRNPNATAFKRYTSSRLSAPSSSSSARASLRAQSMLKRAITFYRNFNLARREHLLRNRPTTTTNQLHHMMSERKRREKLNESFVALRSLLPSGTKKDKASVLISTREYLKSLRSQIEELDRRNRLLEAQVLPSKEAAGELVNERFNVRITPVPESASDQRIIDLRVSVRGERPIVDVIIHLLEFLKLDRSVSLMSIEANTNITESGSVNLVNLRLRIEGNGWDEATFQEAVRRLIADLAQ</sequence>
<dbReference type="EMBL" id="AWUE01016434">
    <property type="protein sequence ID" value="OMO91674.1"/>
    <property type="molecule type" value="Genomic_DNA"/>
</dbReference>
<evidence type="ECO:0000259" key="7">
    <source>
        <dbReference type="PROSITE" id="PS50888"/>
    </source>
</evidence>
<keyword evidence="2" id="KW-0805">Transcription regulation</keyword>
<dbReference type="InterPro" id="IPR044658">
    <property type="entry name" value="bHLH92/bHLH041-like"/>
</dbReference>
<dbReference type="Proteomes" id="UP000187203">
    <property type="component" value="Unassembled WGS sequence"/>
</dbReference>
<dbReference type="PANTHER" id="PTHR46665">
    <property type="entry name" value="TRANSCRIPTION FACTOR BHLH041-RELATED-RELATED"/>
    <property type="match status" value="1"/>
</dbReference>
<dbReference type="InterPro" id="IPR011598">
    <property type="entry name" value="bHLH_dom"/>
</dbReference>
<feature type="domain" description="BHLH" evidence="7">
    <location>
        <begin position="278"/>
        <end position="327"/>
    </location>
</feature>
<organism evidence="8 9">
    <name type="scientific">Corchorus olitorius</name>
    <dbReference type="NCBI Taxonomy" id="93759"/>
    <lineage>
        <taxon>Eukaryota</taxon>
        <taxon>Viridiplantae</taxon>
        <taxon>Streptophyta</taxon>
        <taxon>Embryophyta</taxon>
        <taxon>Tracheophyta</taxon>
        <taxon>Spermatophyta</taxon>
        <taxon>Magnoliopsida</taxon>
        <taxon>eudicotyledons</taxon>
        <taxon>Gunneridae</taxon>
        <taxon>Pentapetalae</taxon>
        <taxon>rosids</taxon>
        <taxon>malvids</taxon>
        <taxon>Malvales</taxon>
        <taxon>Malvaceae</taxon>
        <taxon>Grewioideae</taxon>
        <taxon>Apeibeae</taxon>
        <taxon>Corchorus</taxon>
    </lineage>
</organism>
<proteinExistence type="predicted"/>
<evidence type="ECO:0000256" key="1">
    <source>
        <dbReference type="ARBA" id="ARBA00004123"/>
    </source>
</evidence>
<reference evidence="9" key="1">
    <citation type="submission" date="2013-09" db="EMBL/GenBank/DDBJ databases">
        <title>Corchorus olitorius genome sequencing.</title>
        <authorList>
            <person name="Alam M."/>
            <person name="Haque M.S."/>
            <person name="Islam M.S."/>
            <person name="Emdad E.M."/>
            <person name="Islam M.M."/>
            <person name="Ahmed B."/>
            <person name="Halim A."/>
            <person name="Hossen Q.M.M."/>
            <person name="Hossain M.Z."/>
            <person name="Ahmed R."/>
            <person name="Khan M.M."/>
            <person name="Islam R."/>
            <person name="Rashid M.M."/>
            <person name="Khan S.A."/>
            <person name="Rahman M.S."/>
            <person name="Alam M."/>
            <person name="Yahiya A.S."/>
            <person name="Khan M.S."/>
            <person name="Azam M.S."/>
            <person name="Haque T."/>
            <person name="Lashkar M.Z.H."/>
            <person name="Akhand A.I."/>
            <person name="Morshed G."/>
            <person name="Roy S."/>
            <person name="Uddin K.S."/>
            <person name="Rabeya T."/>
            <person name="Hossain A.S."/>
            <person name="Chowdhury A."/>
            <person name="Snigdha A.R."/>
            <person name="Mortoza M.S."/>
            <person name="Matin S.A."/>
            <person name="Hoque S.M.E."/>
            <person name="Islam M.K."/>
            <person name="Roy D.K."/>
            <person name="Haider R."/>
            <person name="Moosa M.M."/>
            <person name="Elias S.M."/>
            <person name="Hasan A.M."/>
            <person name="Jahan S."/>
            <person name="Shafiuddin M."/>
            <person name="Mahmood N."/>
            <person name="Shommy N.S."/>
        </authorList>
    </citation>
    <scope>NUCLEOTIDE SEQUENCE [LARGE SCALE GENOMIC DNA]</scope>
    <source>
        <strain evidence="9">cv. O-4</strain>
    </source>
</reference>
<evidence type="ECO:0000313" key="9">
    <source>
        <dbReference type="Proteomes" id="UP000187203"/>
    </source>
</evidence>
<accession>A0A1R3JA19</accession>
<feature type="compositionally biased region" description="Low complexity" evidence="6">
    <location>
        <begin position="91"/>
        <end position="104"/>
    </location>
</feature>
<dbReference type="STRING" id="93759.A0A1R3JA19"/>
<dbReference type="InterPro" id="IPR055477">
    <property type="entry name" value="DUF7049"/>
</dbReference>
<comment type="subcellular location">
    <subcellularLocation>
        <location evidence="1">Nucleus</location>
    </subcellularLocation>
</comment>
<gene>
    <name evidence="8" type="ORF">COLO4_18190</name>
</gene>
<keyword evidence="3" id="KW-0804">Transcription</keyword>
<dbReference type="InterPro" id="IPR055478">
    <property type="entry name" value="DUF7050"/>
</dbReference>
<evidence type="ECO:0000256" key="6">
    <source>
        <dbReference type="SAM" id="MobiDB-lite"/>
    </source>
</evidence>
<evidence type="ECO:0000313" key="8">
    <source>
        <dbReference type="EMBL" id="OMO91674.1"/>
    </source>
</evidence>
<dbReference type="GO" id="GO:0046983">
    <property type="term" value="F:protein dimerization activity"/>
    <property type="evidence" value="ECO:0007669"/>
    <property type="project" value="InterPro"/>
</dbReference>
<keyword evidence="9" id="KW-1185">Reference proteome</keyword>
<keyword evidence="4" id="KW-0539">Nucleus</keyword>
<dbReference type="PANTHER" id="PTHR46665:SF1">
    <property type="entry name" value="SPERMATOGENESIS- AND OOGENESIS-SPECIFIC BASIC HELIX-LOOP-HELIX-CONTAINING PROTEIN 1"/>
    <property type="match status" value="1"/>
</dbReference>
<dbReference type="InterPro" id="IPR036638">
    <property type="entry name" value="HLH_DNA-bd_sf"/>
</dbReference>